<organism evidence="1 2">
    <name type="scientific">Dietzia cercidiphylli</name>
    <dbReference type="NCBI Taxonomy" id="498199"/>
    <lineage>
        <taxon>Bacteria</taxon>
        <taxon>Bacillati</taxon>
        <taxon>Actinomycetota</taxon>
        <taxon>Actinomycetes</taxon>
        <taxon>Mycobacteriales</taxon>
        <taxon>Dietziaceae</taxon>
        <taxon>Dietzia</taxon>
    </lineage>
</organism>
<protein>
    <submittedName>
        <fullName evidence="1">Uncharacterized protein</fullName>
    </submittedName>
</protein>
<accession>A0ABN2IR98</accession>
<dbReference type="Proteomes" id="UP001500383">
    <property type="component" value="Unassembled WGS sequence"/>
</dbReference>
<proteinExistence type="predicted"/>
<gene>
    <name evidence="1" type="ORF">GCM10009831_19670</name>
</gene>
<reference evidence="1 2" key="1">
    <citation type="journal article" date="2019" name="Int. J. Syst. Evol. Microbiol.">
        <title>The Global Catalogue of Microorganisms (GCM) 10K type strain sequencing project: providing services to taxonomists for standard genome sequencing and annotation.</title>
        <authorList>
            <consortium name="The Broad Institute Genomics Platform"/>
            <consortium name="The Broad Institute Genome Sequencing Center for Infectious Disease"/>
            <person name="Wu L."/>
            <person name="Ma J."/>
        </authorList>
    </citation>
    <scope>NUCLEOTIDE SEQUENCE [LARGE SCALE GENOMIC DNA]</scope>
    <source>
        <strain evidence="1 2">JCM 16002</strain>
    </source>
</reference>
<keyword evidence="2" id="KW-1185">Reference proteome</keyword>
<comment type="caution">
    <text evidence="1">The sequence shown here is derived from an EMBL/GenBank/DDBJ whole genome shotgun (WGS) entry which is preliminary data.</text>
</comment>
<name>A0ABN2IR98_9ACTN</name>
<dbReference type="EMBL" id="BAAAQG010000009">
    <property type="protein sequence ID" value="GAA1710143.1"/>
    <property type="molecule type" value="Genomic_DNA"/>
</dbReference>
<evidence type="ECO:0000313" key="1">
    <source>
        <dbReference type="EMBL" id="GAA1710143.1"/>
    </source>
</evidence>
<evidence type="ECO:0000313" key="2">
    <source>
        <dbReference type="Proteomes" id="UP001500383"/>
    </source>
</evidence>
<sequence>MGVTSAIEGYEEIRWSQVEDSFFVGSFRGNFVGYIDQNSDGSFTCYDRMSRPQGESGSLDEAISSLNDLYFSDASEGELNVAGR</sequence>